<gene>
    <name evidence="1" type="ORF">BJP37_05250</name>
</gene>
<dbReference type="InterPro" id="IPR027417">
    <property type="entry name" value="P-loop_NTPase"/>
</dbReference>
<evidence type="ECO:0000313" key="1">
    <source>
        <dbReference type="EMBL" id="OLT58535.1"/>
    </source>
</evidence>
<dbReference type="Proteomes" id="UP000186657">
    <property type="component" value="Unassembled WGS sequence"/>
</dbReference>
<dbReference type="EMBL" id="MKZS01000001">
    <property type="protein sequence ID" value="OLT58535.1"/>
    <property type="molecule type" value="Genomic_DNA"/>
</dbReference>
<reference evidence="1 2" key="1">
    <citation type="submission" date="2016-10" db="EMBL/GenBank/DDBJ databases">
        <title>Comparative genomics uncovers the prolific and rare metabolic potential of the cyanobacterial genus Moorea.</title>
        <authorList>
            <person name="Leao T."/>
            <person name="Castelao G."/>
            <person name="Korobeynikov A."/>
            <person name="Monroe E.A."/>
            <person name="Podell S."/>
            <person name="Glukhov E."/>
            <person name="Allen E."/>
            <person name="Gerwick W.H."/>
            <person name="Gerwick L."/>
        </authorList>
    </citation>
    <scope>NUCLEOTIDE SEQUENCE [LARGE SCALE GENOMIC DNA]</scope>
    <source>
        <strain evidence="1 2">PNG5-198</strain>
    </source>
</reference>
<name>A0A1U7MXT6_9CYAN</name>
<evidence type="ECO:0000313" key="2">
    <source>
        <dbReference type="Proteomes" id="UP000186657"/>
    </source>
</evidence>
<comment type="caution">
    <text evidence="1">The sequence shown here is derived from an EMBL/GenBank/DDBJ whole genome shotgun (WGS) entry which is preliminary data.</text>
</comment>
<organism evidence="1 2">
    <name type="scientific">Moorena bouillonii PNG</name>
    <dbReference type="NCBI Taxonomy" id="568701"/>
    <lineage>
        <taxon>Bacteria</taxon>
        <taxon>Bacillati</taxon>
        <taxon>Cyanobacteriota</taxon>
        <taxon>Cyanophyceae</taxon>
        <taxon>Coleofasciculales</taxon>
        <taxon>Coleofasciculaceae</taxon>
        <taxon>Moorena</taxon>
    </lineage>
</organism>
<evidence type="ECO:0008006" key="3">
    <source>
        <dbReference type="Google" id="ProtNLM"/>
    </source>
</evidence>
<dbReference type="Gene3D" id="3.40.50.300">
    <property type="entry name" value="P-loop containing nucleotide triphosphate hydrolases"/>
    <property type="match status" value="1"/>
</dbReference>
<dbReference type="Pfam" id="PF14516">
    <property type="entry name" value="AAA_35"/>
    <property type="match status" value="1"/>
</dbReference>
<protein>
    <recommendedName>
        <fullName evidence="3">Serine/threonine protein kinase</fullName>
    </recommendedName>
</protein>
<dbReference type="RefSeq" id="WP_075897091.1">
    <property type="nucleotide sequence ID" value="NZ_MKZS01000001.1"/>
</dbReference>
<dbReference type="SUPFAM" id="SSF52540">
    <property type="entry name" value="P-loop containing nucleoside triphosphate hydrolases"/>
    <property type="match status" value="1"/>
</dbReference>
<sequence length="462" mass="52933">MISKEAFEQKLKTMPWKRRQVLEAVVGGKTDEAIKEKVLRVYDVSTVRNHISKIYKDFDIEAKGFKCRCELVEIVNTYKPELVADQVLKEYELSSYRSKADKYKFIDQSLDQSKADQEIYIERPPIEARCYQEIVKPGALIRIKAPQRMGKTLLIQNIIAHGEKQGYGKVYLNMNQLPFTNLDTFLKSFCWQICQKLKFPNQFETYWDDSFLTSLDNCTTYFEEYLLESLETPLVLCLDDLDRVFQHQDIAEGFVPLLRSWHETGKFDDSWKKLRLVVGHATEFSISLDINKSPFNVGLPIELLEFSDQQVKSFTDSYGLTLSVDSVTKLMAMVGGHPYLLSQAFDYLKNHQPAEKTLDTILANAPTEAGIYGSHLYLLLTSIQKHPKLLEAIKLLLSTTNPVRLDATITRKLESMGLVQRHGNDCSLISNLYRQYFSDRILGSRESGVGNRESGVGSNNEQ</sequence>
<accession>A0A1U7MXT6</accession>
<proteinExistence type="predicted"/>
<dbReference type="AlphaFoldDB" id="A0A1U7MXT6"/>
<keyword evidence="2" id="KW-1185">Reference proteome</keyword>